<reference evidence="3" key="1">
    <citation type="journal article" date="2019" name="Int. J. Syst. Evol. Microbiol.">
        <title>The Global Catalogue of Microorganisms (GCM) 10K type strain sequencing project: providing services to taxonomists for standard genome sequencing and annotation.</title>
        <authorList>
            <consortium name="The Broad Institute Genomics Platform"/>
            <consortium name="The Broad Institute Genome Sequencing Center for Infectious Disease"/>
            <person name="Wu L."/>
            <person name="Ma J."/>
        </authorList>
    </citation>
    <scope>NUCLEOTIDE SEQUENCE [LARGE SCALE GENOMIC DNA]</scope>
    <source>
        <strain evidence="3">CCUG 30340</strain>
    </source>
</reference>
<keyword evidence="3" id="KW-1185">Reference proteome</keyword>
<accession>A0ABV9QU20</accession>
<proteinExistence type="predicted"/>
<feature type="chain" id="PRO_5047382020" evidence="1">
    <location>
        <begin position="23"/>
        <end position="589"/>
    </location>
</feature>
<feature type="signal peptide" evidence="1">
    <location>
        <begin position="1"/>
        <end position="22"/>
    </location>
</feature>
<dbReference type="Proteomes" id="UP001595886">
    <property type="component" value="Unassembled WGS sequence"/>
</dbReference>
<dbReference type="RefSeq" id="WP_380020439.1">
    <property type="nucleotide sequence ID" value="NZ_JBHSHD010000007.1"/>
</dbReference>
<name>A0ABV9QU20_9GAMM</name>
<sequence length="589" mass="64709">MLRRIPRFALATLLAVGVPCRAAIDLDLSYVDLQSPAYQRFKAWVDQAVAGDPGYAFSATDAATLFRLTGQAPYATLAVQMVERQVAEAEALIAQGQRPEISGDSYLHVGEMLRDLALTYDWCAASVTPQQRTRWSAYAQQAVWNVWHPDEAQWGGHAHPWSGWSIDNPANNYYYSFVEATMVWALATGDASQRAAWMQLLQDVKLPALEQYAATLAGGGSQEGTGYGLSHRSLFWLYRLWRDTTGADLANANAHLTDSIAWWIHATVPTRDRVAPIGDQSRVSEPVLYDYHRHLMLEAHRMTDDATARANASWWLHSVSQTQMESGFNFRHDLLPSGSDGVPPADLVYHASGTGQLFARTGWDEGAMWLQFSAGPYRESHAHQDQGSFTLFQNDWLAVTENIWTHSGIQQGTDVHNLLRFERDGAIVPQRVDTVSTMTVVPGAGGAVHVEADLTPAYAGDPAVQSWQRTLDFAGGRLTVHDSYALDANTQAVFQLNVPMRPVINGSTAQAGALRLRVLSPPGATLSALDWSTRSDEDETYRQGWRIDVAGGVGEYVVELEAGDEVFADGFDGTVRVSPDADRTATAGR</sequence>
<dbReference type="InterPro" id="IPR008929">
    <property type="entry name" value="Chondroitin_lyas"/>
</dbReference>
<dbReference type="EMBL" id="JBHSHD010000007">
    <property type="protein sequence ID" value="MFC4820577.1"/>
    <property type="molecule type" value="Genomic_DNA"/>
</dbReference>
<evidence type="ECO:0000313" key="3">
    <source>
        <dbReference type="Proteomes" id="UP001595886"/>
    </source>
</evidence>
<dbReference type="SUPFAM" id="SSF48230">
    <property type="entry name" value="Chondroitin AC/alginate lyase"/>
    <property type="match status" value="1"/>
</dbReference>
<organism evidence="2 3">
    <name type="scientific">Dokdonella ginsengisoli</name>
    <dbReference type="NCBI Taxonomy" id="363846"/>
    <lineage>
        <taxon>Bacteria</taxon>
        <taxon>Pseudomonadati</taxon>
        <taxon>Pseudomonadota</taxon>
        <taxon>Gammaproteobacteria</taxon>
        <taxon>Lysobacterales</taxon>
        <taxon>Rhodanobacteraceae</taxon>
        <taxon>Dokdonella</taxon>
    </lineage>
</organism>
<evidence type="ECO:0000256" key="1">
    <source>
        <dbReference type="SAM" id="SignalP"/>
    </source>
</evidence>
<dbReference type="Gene3D" id="2.70.98.70">
    <property type="match status" value="1"/>
</dbReference>
<evidence type="ECO:0000313" key="2">
    <source>
        <dbReference type="EMBL" id="MFC4820577.1"/>
    </source>
</evidence>
<gene>
    <name evidence="2" type="ORF">ACFO6Q_09590</name>
</gene>
<protein>
    <submittedName>
        <fullName evidence="2">Heparinase II/III family protein</fullName>
    </submittedName>
</protein>
<keyword evidence="1" id="KW-0732">Signal</keyword>
<comment type="caution">
    <text evidence="2">The sequence shown here is derived from an EMBL/GenBank/DDBJ whole genome shotgun (WGS) entry which is preliminary data.</text>
</comment>
<dbReference type="Gene3D" id="1.50.10.100">
    <property type="entry name" value="Chondroitin AC/alginate lyase"/>
    <property type="match status" value="1"/>
</dbReference>